<dbReference type="SUPFAM" id="SSF51206">
    <property type="entry name" value="cAMP-binding domain-like"/>
    <property type="match status" value="1"/>
</dbReference>
<dbReference type="GO" id="GO:0006355">
    <property type="term" value="P:regulation of DNA-templated transcription"/>
    <property type="evidence" value="ECO:0007669"/>
    <property type="project" value="InterPro"/>
</dbReference>
<dbReference type="InterPro" id="IPR036388">
    <property type="entry name" value="WH-like_DNA-bd_sf"/>
</dbReference>
<name>A0A427DMV7_9GAMM</name>
<evidence type="ECO:0000256" key="3">
    <source>
        <dbReference type="ARBA" id="ARBA00023163"/>
    </source>
</evidence>
<feature type="domain" description="HTH crp-type" evidence="4">
    <location>
        <begin position="159"/>
        <end position="214"/>
    </location>
</feature>
<dbReference type="EMBL" id="RHQL01000021">
    <property type="protein sequence ID" value="RRV04696.1"/>
    <property type="molecule type" value="Genomic_DNA"/>
</dbReference>
<keyword evidence="1" id="KW-0805">Transcription regulation</keyword>
<protein>
    <submittedName>
        <fullName evidence="5">Crp/Fnr family transcriptional regulator</fullName>
    </submittedName>
</protein>
<accession>A0A427DMV7</accession>
<evidence type="ECO:0000256" key="1">
    <source>
        <dbReference type="ARBA" id="ARBA00023015"/>
    </source>
</evidence>
<sequence>MNKNPTLSVYETPEPAWFENAPQKGPWATWLVTGHHFGSVVELEARAPVDASRGDFYVVLKGCVVSYGVSPDTPNRRVFVDVLRHGDLIWPLRQKQVEFAYETRSHTYLLKVPRTKYAEYIKANPHSETVLMTAELDLMTKHSQAAHVQFSRDIDRIKRVIAMLVNHPDARATTRGFEVQASKEEIRTLAGVERRSASRAFKTLEEDGVIVFSGYKTFYGCDKLAEAV</sequence>
<dbReference type="Gene3D" id="1.10.10.10">
    <property type="entry name" value="Winged helix-like DNA-binding domain superfamily/Winged helix DNA-binding domain"/>
    <property type="match status" value="1"/>
</dbReference>
<comment type="caution">
    <text evidence="5">The sequence shown here is derived from an EMBL/GenBank/DDBJ whole genome shotgun (WGS) entry which is preliminary data.</text>
</comment>
<dbReference type="Proteomes" id="UP000276506">
    <property type="component" value="Unassembled WGS sequence"/>
</dbReference>
<dbReference type="AlphaFoldDB" id="A0A427DMV7"/>
<evidence type="ECO:0000313" key="5">
    <source>
        <dbReference type="EMBL" id="RRV04696.1"/>
    </source>
</evidence>
<dbReference type="InterPro" id="IPR012318">
    <property type="entry name" value="HTH_CRP"/>
</dbReference>
<proteinExistence type="predicted"/>
<dbReference type="InterPro" id="IPR014710">
    <property type="entry name" value="RmlC-like_jellyroll"/>
</dbReference>
<dbReference type="Gene3D" id="2.60.120.10">
    <property type="entry name" value="Jelly Rolls"/>
    <property type="match status" value="1"/>
</dbReference>
<gene>
    <name evidence="5" type="ORF">EGJ28_22015</name>
</gene>
<evidence type="ECO:0000259" key="4">
    <source>
        <dbReference type="Pfam" id="PF13545"/>
    </source>
</evidence>
<keyword evidence="2" id="KW-0238">DNA-binding</keyword>
<keyword evidence="3" id="KW-0804">Transcription</keyword>
<dbReference type="SUPFAM" id="SSF46785">
    <property type="entry name" value="Winged helix' DNA-binding domain"/>
    <property type="match status" value="1"/>
</dbReference>
<dbReference type="InterPro" id="IPR018490">
    <property type="entry name" value="cNMP-bd_dom_sf"/>
</dbReference>
<evidence type="ECO:0000256" key="2">
    <source>
        <dbReference type="ARBA" id="ARBA00023125"/>
    </source>
</evidence>
<dbReference type="InterPro" id="IPR036390">
    <property type="entry name" value="WH_DNA-bd_sf"/>
</dbReference>
<dbReference type="Pfam" id="PF13545">
    <property type="entry name" value="HTH_Crp_2"/>
    <property type="match status" value="1"/>
</dbReference>
<dbReference type="GO" id="GO:0003677">
    <property type="term" value="F:DNA binding"/>
    <property type="evidence" value="ECO:0007669"/>
    <property type="project" value="UniProtKB-KW"/>
</dbReference>
<evidence type="ECO:0000313" key="6">
    <source>
        <dbReference type="Proteomes" id="UP000276506"/>
    </source>
</evidence>
<reference evidence="5 6" key="1">
    <citation type="submission" date="2018-10" db="EMBL/GenBank/DDBJ databases">
        <title>Transmission dynamics of multidrug resistant bacteria on intensive care unit surfaces.</title>
        <authorList>
            <person name="D'Souza A.W."/>
            <person name="Potter R.F."/>
            <person name="Wallace M."/>
            <person name="Shupe A."/>
            <person name="Patel S."/>
            <person name="Sun S."/>
            <person name="Gul D."/>
            <person name="Kwon J.H."/>
            <person name="Andleeb S."/>
            <person name="Burnham C.-A.D."/>
            <person name="Dantas G."/>
        </authorList>
    </citation>
    <scope>NUCLEOTIDE SEQUENCE [LARGE SCALE GENOMIC DNA]</scope>
    <source>
        <strain evidence="5 6">PX_177</strain>
    </source>
</reference>
<dbReference type="RefSeq" id="WP_125940412.1">
    <property type="nucleotide sequence ID" value="NZ_RHQL01000021.1"/>
</dbReference>
<organism evidence="5 6">
    <name type="scientific">Stutzerimonas xanthomarina</name>
    <dbReference type="NCBI Taxonomy" id="271420"/>
    <lineage>
        <taxon>Bacteria</taxon>
        <taxon>Pseudomonadati</taxon>
        <taxon>Pseudomonadota</taxon>
        <taxon>Gammaproteobacteria</taxon>
        <taxon>Pseudomonadales</taxon>
        <taxon>Pseudomonadaceae</taxon>
        <taxon>Stutzerimonas</taxon>
    </lineage>
</organism>